<evidence type="ECO:0000313" key="2">
    <source>
        <dbReference type="EMBL" id="PCK82202.1"/>
    </source>
</evidence>
<gene>
    <name evidence="2" type="ORF">CPT34_04490</name>
</gene>
<comment type="caution">
    <text evidence="2">The sequence shown here is derived from an EMBL/GenBank/DDBJ whole genome shotgun (WGS) entry which is preliminary data.</text>
</comment>
<organism evidence="2 3">
    <name type="scientific">Rhizobium sophoriradicis</name>
    <dbReference type="NCBI Taxonomy" id="1535245"/>
    <lineage>
        <taxon>Bacteria</taxon>
        <taxon>Pseudomonadati</taxon>
        <taxon>Pseudomonadota</taxon>
        <taxon>Alphaproteobacteria</taxon>
        <taxon>Hyphomicrobiales</taxon>
        <taxon>Rhizobiaceae</taxon>
        <taxon>Rhizobium/Agrobacterium group</taxon>
        <taxon>Rhizobium</taxon>
    </lineage>
</organism>
<dbReference type="Proteomes" id="UP000218807">
    <property type="component" value="Unassembled WGS sequence"/>
</dbReference>
<dbReference type="SUPFAM" id="SSF53448">
    <property type="entry name" value="Nucleotide-diphospho-sugar transferases"/>
    <property type="match status" value="1"/>
</dbReference>
<proteinExistence type="predicted"/>
<reference evidence="2 3" key="1">
    <citation type="submission" date="2017-09" db="EMBL/GenBank/DDBJ databases">
        <title>Comparative genomics of rhizobia isolated from Phaseolus vulgaris in China.</title>
        <authorList>
            <person name="Tong W."/>
        </authorList>
    </citation>
    <scope>NUCLEOTIDE SEQUENCE [LARGE SCALE GENOMIC DNA]</scope>
    <source>
        <strain evidence="2 3">L101</strain>
    </source>
</reference>
<dbReference type="RefSeq" id="WP_096762165.1">
    <property type="nucleotide sequence ID" value="NZ_NXDM01000003.1"/>
</dbReference>
<dbReference type="PANTHER" id="PTHR22916">
    <property type="entry name" value="GLYCOSYLTRANSFERASE"/>
    <property type="match status" value="1"/>
</dbReference>
<dbReference type="InterPro" id="IPR029044">
    <property type="entry name" value="Nucleotide-diphossugar_trans"/>
</dbReference>
<keyword evidence="3" id="KW-1185">Reference proteome</keyword>
<keyword evidence="2" id="KW-0808">Transferase</keyword>
<feature type="domain" description="Glycosyltransferase 2-like" evidence="1">
    <location>
        <begin position="5"/>
        <end position="114"/>
    </location>
</feature>
<evidence type="ECO:0000259" key="1">
    <source>
        <dbReference type="Pfam" id="PF00535"/>
    </source>
</evidence>
<dbReference type="EMBL" id="NXDM01000003">
    <property type="protein sequence ID" value="PCK82202.1"/>
    <property type="molecule type" value="Genomic_DNA"/>
</dbReference>
<dbReference type="Pfam" id="PF00535">
    <property type="entry name" value="Glycos_transf_2"/>
    <property type="match status" value="1"/>
</dbReference>
<dbReference type="InterPro" id="IPR001173">
    <property type="entry name" value="Glyco_trans_2-like"/>
</dbReference>
<dbReference type="PANTHER" id="PTHR22916:SF3">
    <property type="entry name" value="UDP-GLCNAC:BETAGAL BETA-1,3-N-ACETYLGLUCOSAMINYLTRANSFERASE-LIKE PROTEIN 1"/>
    <property type="match status" value="1"/>
</dbReference>
<dbReference type="GO" id="GO:0016758">
    <property type="term" value="F:hexosyltransferase activity"/>
    <property type="evidence" value="ECO:0007669"/>
    <property type="project" value="UniProtKB-ARBA"/>
</dbReference>
<protein>
    <submittedName>
        <fullName evidence="2">Glucosyltransferase</fullName>
    </submittedName>
</protein>
<accession>A0A2A5KYS0</accession>
<dbReference type="CDD" id="cd00761">
    <property type="entry name" value="Glyco_tranf_GTA_type"/>
    <property type="match status" value="1"/>
</dbReference>
<name>A0A2A5KYS0_9HYPH</name>
<sequence length="292" mass="33634">MPRVSICIPAYKADYFELCLRSALAQSFTDVEILVSDDCPTDEIQAICRNFERFVQYSRNPNPGPENNVRRLVEIASGEYIKFLFDDDVLHPFCIQFLLEALESTKERNTSLSFSPRYLIDGKNHTTGFINHFNASGDSLKIVSGDDFLRLTALNHVNLVGEYTTALFRKKDAFDSNGQFRLYKMEGDLFPGLIDLSAWVELAQLGNFVIHPTPLSYFRRHENATSNPQVNWKFIYAITYYEDVLNFAFERGYLSASDLTTSYRNLLNIYRYWQNSFPQLGARIAQIEEALM</sequence>
<evidence type="ECO:0000313" key="3">
    <source>
        <dbReference type="Proteomes" id="UP000218807"/>
    </source>
</evidence>
<dbReference type="AlphaFoldDB" id="A0A2A5KYS0"/>
<dbReference type="Gene3D" id="3.90.550.10">
    <property type="entry name" value="Spore Coat Polysaccharide Biosynthesis Protein SpsA, Chain A"/>
    <property type="match status" value="1"/>
</dbReference>